<evidence type="ECO:0000256" key="1">
    <source>
        <dbReference type="SAM" id="Phobius"/>
    </source>
</evidence>
<keyword evidence="3" id="KW-1185">Reference proteome</keyword>
<sequence length="104" mass="12462">MYEFLTFKRLISIDVLIVFYYLGAVVMPLLIYSWLSVLYRKYLAEVVQQSKPLIRSVLNLSAGRRWRWVLLGVLMFLFAELLWRLMFEYLIAFMQMRDALVMPA</sequence>
<evidence type="ECO:0000313" key="2">
    <source>
        <dbReference type="EMBL" id="QKI90219.1"/>
    </source>
</evidence>
<evidence type="ECO:0000313" key="3">
    <source>
        <dbReference type="Proteomes" id="UP000504724"/>
    </source>
</evidence>
<dbReference type="InterPro" id="IPR025557">
    <property type="entry name" value="DUF4282"/>
</dbReference>
<name>A0A7D4SJM7_9GAMM</name>
<dbReference type="RefSeq" id="WP_173286814.1">
    <property type="nucleotide sequence ID" value="NZ_CP054020.1"/>
</dbReference>
<keyword evidence="1" id="KW-1133">Transmembrane helix</keyword>
<protein>
    <submittedName>
        <fullName evidence="2">DUF4282 domain-containing protein</fullName>
    </submittedName>
</protein>
<reference evidence="2 3" key="1">
    <citation type="submission" date="2020-05" db="EMBL/GenBank/DDBJ databases">
        <title>Thiomicrorhabdus sediminis sp.nov. and Thiomicrorhabdus xiamenensis sp.nov., novel sulfur-oxidizing bacteria isolated from coastal sediment.</title>
        <authorList>
            <person name="Liu X."/>
        </authorList>
    </citation>
    <scope>NUCLEOTIDE SEQUENCE [LARGE SCALE GENOMIC DNA]</scope>
    <source>
        <strain evidence="2 3">G2</strain>
    </source>
</reference>
<proteinExistence type="predicted"/>
<keyword evidence="1" id="KW-0812">Transmembrane</keyword>
<dbReference type="EMBL" id="CP054020">
    <property type="protein sequence ID" value="QKI90219.1"/>
    <property type="molecule type" value="Genomic_DNA"/>
</dbReference>
<dbReference type="AlphaFoldDB" id="A0A7D4SJM7"/>
<dbReference type="KEGG" id="txa:HQN79_11865"/>
<organism evidence="2 3">
    <name type="scientific">Thiomicrorhabdus xiamenensis</name>
    <dbReference type="NCBI Taxonomy" id="2739063"/>
    <lineage>
        <taxon>Bacteria</taxon>
        <taxon>Pseudomonadati</taxon>
        <taxon>Pseudomonadota</taxon>
        <taxon>Gammaproteobacteria</taxon>
        <taxon>Thiotrichales</taxon>
        <taxon>Piscirickettsiaceae</taxon>
        <taxon>Thiomicrorhabdus</taxon>
    </lineage>
</organism>
<feature type="transmembrane region" description="Helical" evidence="1">
    <location>
        <begin position="12"/>
        <end position="35"/>
    </location>
</feature>
<accession>A0A7D4SJM7</accession>
<dbReference type="Pfam" id="PF14110">
    <property type="entry name" value="DUF4282"/>
    <property type="match status" value="1"/>
</dbReference>
<feature type="transmembrane region" description="Helical" evidence="1">
    <location>
        <begin position="66"/>
        <end position="87"/>
    </location>
</feature>
<keyword evidence="1" id="KW-0472">Membrane</keyword>
<gene>
    <name evidence="2" type="ORF">HQN79_11865</name>
</gene>
<dbReference type="Proteomes" id="UP000504724">
    <property type="component" value="Chromosome"/>
</dbReference>